<dbReference type="SUPFAM" id="SSF49777">
    <property type="entry name" value="PEBP-like"/>
    <property type="match status" value="1"/>
</dbReference>
<gene>
    <name evidence="1" type="ORF">A2557_07965</name>
</gene>
<dbReference type="NCBIfam" id="TIGR00481">
    <property type="entry name" value="YbhB/YbcL family Raf kinase inhibitor-like protein"/>
    <property type="match status" value="1"/>
</dbReference>
<dbReference type="PANTHER" id="PTHR30289">
    <property type="entry name" value="UNCHARACTERIZED PROTEIN YBCL-RELATED"/>
    <property type="match status" value="1"/>
</dbReference>
<organism evidence="1 2">
    <name type="scientific">Candidatus Lambdaproteobacteria bacterium RIFOXYD2_FULL_56_26</name>
    <dbReference type="NCBI Taxonomy" id="1817773"/>
    <lineage>
        <taxon>Bacteria</taxon>
        <taxon>Pseudomonadati</taxon>
        <taxon>Pseudomonadota</taxon>
        <taxon>Candidatus Lambdaproteobacteria</taxon>
    </lineage>
</organism>
<protein>
    <recommendedName>
        <fullName evidence="3">Phosphatidylethanolamine-binding protein</fullName>
    </recommendedName>
</protein>
<comment type="caution">
    <text evidence="1">The sequence shown here is derived from an EMBL/GenBank/DDBJ whole genome shotgun (WGS) entry which is preliminary data.</text>
</comment>
<name>A0A1F6H3F6_9PROT</name>
<evidence type="ECO:0000313" key="2">
    <source>
        <dbReference type="Proteomes" id="UP000177583"/>
    </source>
</evidence>
<evidence type="ECO:0008006" key="3">
    <source>
        <dbReference type="Google" id="ProtNLM"/>
    </source>
</evidence>
<dbReference type="InterPro" id="IPR008914">
    <property type="entry name" value="PEBP"/>
</dbReference>
<evidence type="ECO:0000313" key="1">
    <source>
        <dbReference type="EMBL" id="OGH04902.1"/>
    </source>
</evidence>
<sequence>MPLSLSTPSFPASGKIPKKFTCDGANLSPELVWTGVPAEAKTLALVMEDPDTPDPAAPKRVFVHWVMYNLPANSKGIVEGIKYFPAPMGVGLNDRGGLGYTGPCPPIGNHRYFFRIYALNRILPPLFEPTKMALLEAMETHILDQAQLMGTYQR</sequence>
<dbReference type="InterPro" id="IPR005247">
    <property type="entry name" value="YbhB_YbcL/LppC-like"/>
</dbReference>
<dbReference type="EMBL" id="MFNF01000001">
    <property type="protein sequence ID" value="OGH04902.1"/>
    <property type="molecule type" value="Genomic_DNA"/>
</dbReference>
<dbReference type="InterPro" id="IPR036610">
    <property type="entry name" value="PEBP-like_sf"/>
</dbReference>
<reference evidence="1 2" key="1">
    <citation type="journal article" date="2016" name="Nat. Commun.">
        <title>Thousands of microbial genomes shed light on interconnected biogeochemical processes in an aquifer system.</title>
        <authorList>
            <person name="Anantharaman K."/>
            <person name="Brown C.T."/>
            <person name="Hug L.A."/>
            <person name="Sharon I."/>
            <person name="Castelle C.J."/>
            <person name="Probst A.J."/>
            <person name="Thomas B.C."/>
            <person name="Singh A."/>
            <person name="Wilkins M.J."/>
            <person name="Karaoz U."/>
            <person name="Brodie E.L."/>
            <person name="Williams K.H."/>
            <person name="Hubbard S.S."/>
            <person name="Banfield J.F."/>
        </authorList>
    </citation>
    <scope>NUCLEOTIDE SEQUENCE [LARGE SCALE GENOMIC DNA]</scope>
</reference>
<proteinExistence type="predicted"/>
<dbReference type="AlphaFoldDB" id="A0A1F6H3F6"/>
<dbReference type="Proteomes" id="UP000177583">
    <property type="component" value="Unassembled WGS sequence"/>
</dbReference>
<dbReference type="Pfam" id="PF01161">
    <property type="entry name" value="PBP"/>
    <property type="match status" value="1"/>
</dbReference>
<dbReference type="CDD" id="cd00865">
    <property type="entry name" value="PEBP_bact_arch"/>
    <property type="match status" value="1"/>
</dbReference>
<dbReference type="Gene3D" id="3.90.280.10">
    <property type="entry name" value="PEBP-like"/>
    <property type="match status" value="1"/>
</dbReference>
<dbReference type="PANTHER" id="PTHR30289:SF1">
    <property type="entry name" value="PEBP (PHOSPHATIDYLETHANOLAMINE-BINDING PROTEIN) FAMILY PROTEIN"/>
    <property type="match status" value="1"/>
</dbReference>
<accession>A0A1F6H3F6</accession>